<evidence type="ECO:0000313" key="2">
    <source>
        <dbReference type="Proteomes" id="UP000053630"/>
    </source>
</evidence>
<name>R7SG63_FOMME</name>
<dbReference type="Proteomes" id="UP000053630">
    <property type="component" value="Unassembled WGS sequence"/>
</dbReference>
<dbReference type="KEGG" id="fme:FOMMEDRAFT_99616"/>
<dbReference type="AlphaFoldDB" id="R7SG63"/>
<proteinExistence type="predicted"/>
<accession>R7SG63</accession>
<dbReference type="EMBL" id="JH718648">
    <property type="protein sequence ID" value="EJC97415.1"/>
    <property type="molecule type" value="Genomic_DNA"/>
</dbReference>
<gene>
    <name evidence="1" type="ORF">FOMMEDRAFT_99616</name>
</gene>
<reference evidence="2" key="1">
    <citation type="journal article" date="2012" name="Science">
        <title>The Paleozoic origin of enzymatic lignin decomposition reconstructed from 31 fungal genomes.</title>
        <authorList>
            <person name="Floudas D."/>
            <person name="Binder M."/>
            <person name="Riley R."/>
            <person name="Barry K."/>
            <person name="Blanchette R.A."/>
            <person name="Henrissat B."/>
            <person name="Martinez A.T."/>
            <person name="Otillar R."/>
            <person name="Spatafora J.W."/>
            <person name="Yadav J.S."/>
            <person name="Aerts A."/>
            <person name="Benoit I."/>
            <person name="Boyd A."/>
            <person name="Carlson A."/>
            <person name="Copeland A."/>
            <person name="Coutinho P.M."/>
            <person name="de Vries R.P."/>
            <person name="Ferreira P."/>
            <person name="Findley K."/>
            <person name="Foster B."/>
            <person name="Gaskell J."/>
            <person name="Glotzer D."/>
            <person name="Gorecki P."/>
            <person name="Heitman J."/>
            <person name="Hesse C."/>
            <person name="Hori C."/>
            <person name="Igarashi K."/>
            <person name="Jurgens J.A."/>
            <person name="Kallen N."/>
            <person name="Kersten P."/>
            <person name="Kohler A."/>
            <person name="Kuees U."/>
            <person name="Kumar T.K.A."/>
            <person name="Kuo A."/>
            <person name="LaButti K."/>
            <person name="Larrondo L.F."/>
            <person name="Lindquist E."/>
            <person name="Ling A."/>
            <person name="Lombard V."/>
            <person name="Lucas S."/>
            <person name="Lundell T."/>
            <person name="Martin R."/>
            <person name="McLaughlin D.J."/>
            <person name="Morgenstern I."/>
            <person name="Morin E."/>
            <person name="Murat C."/>
            <person name="Nagy L.G."/>
            <person name="Nolan M."/>
            <person name="Ohm R.A."/>
            <person name="Patyshakuliyeva A."/>
            <person name="Rokas A."/>
            <person name="Ruiz-Duenas F.J."/>
            <person name="Sabat G."/>
            <person name="Salamov A."/>
            <person name="Samejima M."/>
            <person name="Schmutz J."/>
            <person name="Slot J.C."/>
            <person name="St John F."/>
            <person name="Stenlid J."/>
            <person name="Sun H."/>
            <person name="Sun S."/>
            <person name="Syed K."/>
            <person name="Tsang A."/>
            <person name="Wiebenga A."/>
            <person name="Young D."/>
            <person name="Pisabarro A."/>
            <person name="Eastwood D.C."/>
            <person name="Martin F."/>
            <person name="Cullen D."/>
            <person name="Grigoriev I.V."/>
            <person name="Hibbett D.S."/>
        </authorList>
    </citation>
    <scope>NUCLEOTIDE SEQUENCE [LARGE SCALE GENOMIC DNA]</scope>
    <source>
        <strain evidence="2">MF3/22</strain>
    </source>
</reference>
<dbReference type="GeneID" id="18681035"/>
<organism evidence="1 2">
    <name type="scientific">Fomitiporia mediterranea (strain MF3/22)</name>
    <name type="common">Grapevine white-rot fungus</name>
    <dbReference type="NCBI Taxonomy" id="694068"/>
    <lineage>
        <taxon>Eukaryota</taxon>
        <taxon>Fungi</taxon>
        <taxon>Dikarya</taxon>
        <taxon>Basidiomycota</taxon>
        <taxon>Agaricomycotina</taxon>
        <taxon>Agaricomycetes</taxon>
        <taxon>Hymenochaetales</taxon>
        <taxon>Hymenochaetaceae</taxon>
        <taxon>Fomitiporia</taxon>
    </lineage>
</organism>
<dbReference type="RefSeq" id="XP_007272322.1">
    <property type="nucleotide sequence ID" value="XM_007272260.1"/>
</dbReference>
<keyword evidence="2" id="KW-1185">Reference proteome</keyword>
<dbReference type="OrthoDB" id="3251057at2759"/>
<protein>
    <submittedName>
        <fullName evidence="1">Uncharacterized protein</fullName>
    </submittedName>
</protein>
<sequence length="83" mass="9427">IQILEEPTQLFSKVEVPLISNVIPMLLDICQALECTSKNENLPNILCIAARAGILVCDKYFTLTRECEVYFITVSMLFTFLKL</sequence>
<feature type="non-terminal residue" evidence="1">
    <location>
        <position position="1"/>
    </location>
</feature>
<evidence type="ECO:0000313" key="1">
    <source>
        <dbReference type="EMBL" id="EJC97415.1"/>
    </source>
</evidence>